<feature type="non-terminal residue" evidence="1">
    <location>
        <position position="80"/>
    </location>
</feature>
<sequence>EKMKIAYVSTYLPKQCGIATYTDYLIHGITKVDPESEIKVVAEKGASPINREKFEVVPCWDRNEDYVEPIIKHTKGTDVV</sequence>
<comment type="caution">
    <text evidence="1">The sequence shown here is derived from an EMBL/GenBank/DDBJ whole genome shotgun (WGS) entry which is preliminary data.</text>
</comment>
<feature type="non-terminal residue" evidence="1">
    <location>
        <position position="1"/>
    </location>
</feature>
<reference evidence="1" key="1">
    <citation type="journal article" date="2014" name="Front. Microbiol.">
        <title>High frequency of phylogenetically diverse reductive dehalogenase-homologous genes in deep subseafloor sedimentary metagenomes.</title>
        <authorList>
            <person name="Kawai M."/>
            <person name="Futagami T."/>
            <person name="Toyoda A."/>
            <person name="Takaki Y."/>
            <person name="Nishi S."/>
            <person name="Hori S."/>
            <person name="Arai W."/>
            <person name="Tsubouchi T."/>
            <person name="Morono Y."/>
            <person name="Uchiyama I."/>
            <person name="Ito T."/>
            <person name="Fujiyama A."/>
            <person name="Inagaki F."/>
            <person name="Takami H."/>
        </authorList>
    </citation>
    <scope>NUCLEOTIDE SEQUENCE</scope>
    <source>
        <strain evidence="1">Expedition CK06-06</strain>
    </source>
</reference>
<name>X1R359_9ZZZZ</name>
<evidence type="ECO:0008006" key="2">
    <source>
        <dbReference type="Google" id="ProtNLM"/>
    </source>
</evidence>
<organism evidence="1">
    <name type="scientific">marine sediment metagenome</name>
    <dbReference type="NCBI Taxonomy" id="412755"/>
    <lineage>
        <taxon>unclassified sequences</taxon>
        <taxon>metagenomes</taxon>
        <taxon>ecological metagenomes</taxon>
    </lineage>
</organism>
<dbReference type="EMBL" id="BARV01044578">
    <property type="protein sequence ID" value="GAI61501.1"/>
    <property type="molecule type" value="Genomic_DNA"/>
</dbReference>
<gene>
    <name evidence="1" type="ORF">S06H3_65877</name>
</gene>
<evidence type="ECO:0000313" key="1">
    <source>
        <dbReference type="EMBL" id="GAI61501.1"/>
    </source>
</evidence>
<accession>X1R359</accession>
<proteinExistence type="predicted"/>
<dbReference type="AlphaFoldDB" id="X1R359"/>
<protein>
    <recommendedName>
        <fullName evidence="2">Glycosyltransferase subfamily 4-like N-terminal domain-containing protein</fullName>
    </recommendedName>
</protein>